<name>A0ABS6EMX5_9FIRM</name>
<sequence>MNESKPTQTGVPSADRPWMQYYPPQLIENLEIPEQTIGEYLRAHCPGDDVVAMHYYGNDITWKQLFEQVDATARGLKALGLGEGDAIPTFLRAVPEFIYLLLAAEKIGASILCRDNTLEENVEAVRRSGAKVIFTQDYLSQRELNSYRHGSETQIAVLVSPYRSAHYASMPAHIQKYIDSNYPDKPAYGGRTMSWDWILEMGEKYTGQVEAPRDIDRPLFRAYTSGSTGPSKQVIHSAHTMIGNLHQMNFYGASDEFRPTWLMTQLPPSLVAVVVAMMLLPLASNKLLILDPFCAPEDVDLEMMRYRPNCWPLIPMFIETIMRNGRVPDDYDMSHLFSTGAGCEAFNNNQMKRAQKFLYDHNCKAQFTSGYGCSEAGSNLTLPMSSYPLGNGNVGIPMPLSVMSVFRPGTHEELGYNEMGEICVTGPGNMIGYDTARATARALQKHDDGRIWLHTGDIGYMNEDGVVYALTRGSAPRFGFPGKELATLPMENRLADAEIEGIKDEFFVIIPDTEHNHHFLPYLYVVLEDGYTIDDIKDDVDACLDDYMKPMDIFQLPERPFFHFKTNRIGLTQELIHSDL</sequence>
<dbReference type="InterPro" id="IPR000873">
    <property type="entry name" value="AMP-dep_synth/lig_dom"/>
</dbReference>
<organism evidence="2 3">
    <name type="scientific">Butyricicoccus intestinisimiae</name>
    <dbReference type="NCBI Taxonomy" id="2841509"/>
    <lineage>
        <taxon>Bacteria</taxon>
        <taxon>Bacillati</taxon>
        <taxon>Bacillota</taxon>
        <taxon>Clostridia</taxon>
        <taxon>Eubacteriales</taxon>
        <taxon>Butyricicoccaceae</taxon>
        <taxon>Butyricicoccus</taxon>
    </lineage>
</organism>
<accession>A0ABS6EMX5</accession>
<comment type="caution">
    <text evidence="2">The sequence shown here is derived from an EMBL/GenBank/DDBJ whole genome shotgun (WGS) entry which is preliminary data.</text>
</comment>
<feature type="domain" description="AMP-dependent synthetase/ligase" evidence="1">
    <location>
        <begin position="49"/>
        <end position="433"/>
    </location>
</feature>
<dbReference type="RefSeq" id="WP_216468664.1">
    <property type="nucleotide sequence ID" value="NZ_JAHLQI010000001.1"/>
</dbReference>
<evidence type="ECO:0000313" key="2">
    <source>
        <dbReference type="EMBL" id="MBU5489045.1"/>
    </source>
</evidence>
<reference evidence="2 3" key="1">
    <citation type="submission" date="2021-06" db="EMBL/GenBank/DDBJ databases">
        <authorList>
            <person name="Sun Q."/>
            <person name="Li D."/>
        </authorList>
    </citation>
    <scope>NUCLEOTIDE SEQUENCE [LARGE SCALE GENOMIC DNA]</scope>
    <source>
        <strain evidence="2 3">MSJd-7</strain>
    </source>
</reference>
<dbReference type="Pfam" id="PF00501">
    <property type="entry name" value="AMP-binding"/>
    <property type="match status" value="1"/>
</dbReference>
<protein>
    <submittedName>
        <fullName evidence="2">AMP-binding protein</fullName>
    </submittedName>
</protein>
<dbReference type="PANTHER" id="PTHR24096">
    <property type="entry name" value="LONG-CHAIN-FATTY-ACID--COA LIGASE"/>
    <property type="match status" value="1"/>
</dbReference>
<keyword evidence="3" id="KW-1185">Reference proteome</keyword>
<evidence type="ECO:0000313" key="3">
    <source>
        <dbReference type="Proteomes" id="UP000783588"/>
    </source>
</evidence>
<evidence type="ECO:0000259" key="1">
    <source>
        <dbReference type="Pfam" id="PF00501"/>
    </source>
</evidence>
<gene>
    <name evidence="2" type="ORF">KQI75_00130</name>
</gene>
<dbReference type="EMBL" id="JAHLQI010000001">
    <property type="protein sequence ID" value="MBU5489045.1"/>
    <property type="molecule type" value="Genomic_DNA"/>
</dbReference>
<proteinExistence type="predicted"/>
<dbReference type="Proteomes" id="UP000783588">
    <property type="component" value="Unassembled WGS sequence"/>
</dbReference>